<evidence type="ECO:0000313" key="1">
    <source>
        <dbReference type="EMBL" id="QCT06355.1"/>
    </source>
</evidence>
<protein>
    <submittedName>
        <fullName evidence="1">Uncharacterized protein</fullName>
    </submittedName>
</protein>
<dbReference type="RefSeq" id="WP_138156438.1">
    <property type="nucleotide sequence ID" value="NZ_CP039381.1"/>
</dbReference>
<reference evidence="1 2" key="1">
    <citation type="submission" date="2019-04" db="EMBL/GenBank/DDBJ databases">
        <authorList>
            <person name="Embree M."/>
            <person name="Gaffney J.R."/>
        </authorList>
    </citation>
    <scope>NUCLEOTIDE SEQUENCE [LARGE SCALE GENOMIC DNA]</scope>
    <source>
        <strain evidence="1 2">JE7A12</strain>
    </source>
</reference>
<gene>
    <name evidence="1" type="ORF">E5Z56_02880</name>
</gene>
<organism evidence="1 2">
    <name type="scientific">Ruminococcus bovis</name>
    <dbReference type="NCBI Taxonomy" id="2564099"/>
    <lineage>
        <taxon>Bacteria</taxon>
        <taxon>Bacillati</taxon>
        <taxon>Bacillota</taxon>
        <taxon>Clostridia</taxon>
        <taxon>Eubacteriales</taxon>
        <taxon>Oscillospiraceae</taxon>
        <taxon>Ruminococcus</taxon>
    </lineage>
</organism>
<sequence>MLGVYIFDDKGNIICFEKPLSLTIDMSLSVPCDSATVVLPYKEYADGAEIKIYNESDLIFVGVIDEEISIFNTTGNYKKYVARSKMALLLDNQAYPTELNNVTRTYLGNKYLKDFSIDFDKGEEVYPGKITVDNGMTVYDIFAEYCDKVFSSLPRMTPKGKLIFHSNIDSEITLSNLSYTSLTENKKRCEKISKVSLMTNSRFYDYIIENKETKDTSICRERFLDASVGKNIYPENGENLIENSNLNSYEVQVTCPYNLTYCLGYKCKVESIAEKLQVAEIEYSYNSKGEETKLILRRCK</sequence>
<name>A0A4P8XTM9_9FIRM</name>
<dbReference type="KEGG" id="ruj:E5Z56_02880"/>
<dbReference type="Proteomes" id="UP000301475">
    <property type="component" value="Chromosome"/>
</dbReference>
<evidence type="ECO:0000313" key="2">
    <source>
        <dbReference type="Proteomes" id="UP000301475"/>
    </source>
</evidence>
<accession>A0A4P8XTM9</accession>
<dbReference type="AlphaFoldDB" id="A0A4P8XTM9"/>
<dbReference type="OrthoDB" id="1857919at2"/>
<dbReference type="EMBL" id="CP039381">
    <property type="protein sequence ID" value="QCT06355.1"/>
    <property type="molecule type" value="Genomic_DNA"/>
</dbReference>
<proteinExistence type="predicted"/>
<dbReference type="SUPFAM" id="SSF69279">
    <property type="entry name" value="Phage tail proteins"/>
    <property type="match status" value="1"/>
</dbReference>
<keyword evidence="2" id="KW-1185">Reference proteome</keyword>